<keyword evidence="6 10" id="KW-1133">Transmembrane helix</keyword>
<gene>
    <name evidence="12" type="ORF">NDU88_005256</name>
</gene>
<dbReference type="CDD" id="cd00063">
    <property type="entry name" value="FN3"/>
    <property type="match status" value="1"/>
</dbReference>
<evidence type="ECO:0000256" key="8">
    <source>
        <dbReference type="ARBA" id="ARBA00023170"/>
    </source>
</evidence>
<reference evidence="12" key="1">
    <citation type="journal article" date="2022" name="bioRxiv">
        <title>Sequencing and chromosome-scale assembly of the giantPleurodeles waltlgenome.</title>
        <authorList>
            <person name="Brown T."/>
            <person name="Elewa A."/>
            <person name="Iarovenko S."/>
            <person name="Subramanian E."/>
            <person name="Araus A.J."/>
            <person name="Petzold A."/>
            <person name="Susuki M."/>
            <person name="Suzuki K.-i.T."/>
            <person name="Hayashi T."/>
            <person name="Toyoda A."/>
            <person name="Oliveira C."/>
            <person name="Osipova E."/>
            <person name="Leigh N.D."/>
            <person name="Simon A."/>
            <person name="Yun M.H."/>
        </authorList>
    </citation>
    <scope>NUCLEOTIDE SEQUENCE</scope>
    <source>
        <strain evidence="12">20211129_DDA</strain>
        <tissue evidence="12">Liver</tissue>
    </source>
</reference>
<dbReference type="InterPro" id="IPR052672">
    <property type="entry name" value="Type1_Cytokine_Rcpt_Type2"/>
</dbReference>
<evidence type="ECO:0000313" key="12">
    <source>
        <dbReference type="EMBL" id="KAJ1209884.1"/>
    </source>
</evidence>
<keyword evidence="7 10" id="KW-0472">Membrane</keyword>
<dbReference type="GO" id="GO:0005886">
    <property type="term" value="C:plasma membrane"/>
    <property type="evidence" value="ECO:0007669"/>
    <property type="project" value="UniProtKB-ARBA"/>
</dbReference>
<evidence type="ECO:0000256" key="2">
    <source>
        <dbReference type="ARBA" id="ARBA00008921"/>
    </source>
</evidence>
<dbReference type="Gene3D" id="2.60.40.10">
    <property type="entry name" value="Immunoglobulins"/>
    <property type="match status" value="2"/>
</dbReference>
<evidence type="ECO:0000313" key="13">
    <source>
        <dbReference type="Proteomes" id="UP001066276"/>
    </source>
</evidence>
<dbReference type="Pfam" id="PF00041">
    <property type="entry name" value="fn3"/>
    <property type="match status" value="1"/>
</dbReference>
<feature type="transmembrane region" description="Helical" evidence="10">
    <location>
        <begin position="195"/>
        <end position="216"/>
    </location>
</feature>
<dbReference type="SUPFAM" id="SSF49265">
    <property type="entry name" value="Fibronectin type III"/>
    <property type="match status" value="2"/>
</dbReference>
<organism evidence="12 13">
    <name type="scientific">Pleurodeles waltl</name>
    <name type="common">Iberian ribbed newt</name>
    <dbReference type="NCBI Taxonomy" id="8319"/>
    <lineage>
        <taxon>Eukaryota</taxon>
        <taxon>Metazoa</taxon>
        <taxon>Chordata</taxon>
        <taxon>Craniata</taxon>
        <taxon>Vertebrata</taxon>
        <taxon>Euteleostomi</taxon>
        <taxon>Amphibia</taxon>
        <taxon>Batrachia</taxon>
        <taxon>Caudata</taxon>
        <taxon>Salamandroidea</taxon>
        <taxon>Salamandridae</taxon>
        <taxon>Pleurodelinae</taxon>
        <taxon>Pleurodeles</taxon>
    </lineage>
</organism>
<comment type="similarity">
    <text evidence="2">Belongs to the type I cytokine receptor family. Type 2 subfamily.</text>
</comment>
<evidence type="ECO:0000256" key="6">
    <source>
        <dbReference type="ARBA" id="ARBA00022989"/>
    </source>
</evidence>
<dbReference type="InterPro" id="IPR036116">
    <property type="entry name" value="FN3_sf"/>
</dbReference>
<dbReference type="Proteomes" id="UP001066276">
    <property type="component" value="Chromosome 1_2"/>
</dbReference>
<proteinExistence type="inferred from homology"/>
<evidence type="ECO:0000256" key="4">
    <source>
        <dbReference type="ARBA" id="ARBA00022729"/>
    </source>
</evidence>
<dbReference type="PANTHER" id="PTHR48423:SF1">
    <property type="entry name" value="INTERLEUKIN-27 RECEPTOR SUBUNIT ALPHA"/>
    <property type="match status" value="1"/>
</dbReference>
<feature type="domain" description="Fibronectin type-III" evidence="11">
    <location>
        <begin position="97"/>
        <end position="194"/>
    </location>
</feature>
<dbReference type="PANTHER" id="PTHR48423">
    <property type="entry name" value="INTERLEUKIN-27 RECEPTOR SUBUNIT ALPHA"/>
    <property type="match status" value="1"/>
</dbReference>
<name>A0AAV7W7B4_PLEWA</name>
<keyword evidence="13" id="KW-1185">Reference proteome</keyword>
<accession>A0AAV7W7B4</accession>
<evidence type="ECO:0000259" key="11">
    <source>
        <dbReference type="PROSITE" id="PS50853"/>
    </source>
</evidence>
<sequence length="219" mass="24800">DKMLEDVQTFTHNEQLVVRWKPSFVAVDGFVIEWCLDLNTEACDVSWVRLSNSTEWTFQKGIFEPLKCYNISVFPLFENKVGDPYSTQVYLVEGPPKYGPLAKISNIGKHEVTVKWEEIPKNEQHGFITNYTIVTSTSDGSQMTKTVSPDVLEHAIKYLQSNTLYNIYITARTKGGETNGTSIQFTTLKFDKEDVTVIIAIVGSVFFAFSFGVICLQKK</sequence>
<keyword evidence="8" id="KW-0675">Receptor</keyword>
<feature type="non-terminal residue" evidence="12">
    <location>
        <position position="219"/>
    </location>
</feature>
<dbReference type="EMBL" id="JANPWB010000002">
    <property type="protein sequence ID" value="KAJ1209884.1"/>
    <property type="molecule type" value="Genomic_DNA"/>
</dbReference>
<keyword evidence="3 10" id="KW-0812">Transmembrane</keyword>
<dbReference type="InterPro" id="IPR003961">
    <property type="entry name" value="FN3_dom"/>
</dbReference>
<evidence type="ECO:0000256" key="10">
    <source>
        <dbReference type="SAM" id="Phobius"/>
    </source>
</evidence>
<evidence type="ECO:0000256" key="3">
    <source>
        <dbReference type="ARBA" id="ARBA00022692"/>
    </source>
</evidence>
<dbReference type="PROSITE" id="PS50853">
    <property type="entry name" value="FN3"/>
    <property type="match status" value="1"/>
</dbReference>
<keyword evidence="4" id="KW-0732">Signal</keyword>
<comment type="caution">
    <text evidence="12">The sequence shown here is derived from an EMBL/GenBank/DDBJ whole genome shotgun (WGS) entry which is preliminary data.</text>
</comment>
<dbReference type="AlphaFoldDB" id="A0AAV7W7B4"/>
<dbReference type="InterPro" id="IPR013783">
    <property type="entry name" value="Ig-like_fold"/>
</dbReference>
<keyword evidence="9" id="KW-0325">Glycoprotein</keyword>
<evidence type="ECO:0000256" key="5">
    <source>
        <dbReference type="ARBA" id="ARBA00022737"/>
    </source>
</evidence>
<evidence type="ECO:0000256" key="1">
    <source>
        <dbReference type="ARBA" id="ARBA00004479"/>
    </source>
</evidence>
<evidence type="ECO:0000256" key="9">
    <source>
        <dbReference type="ARBA" id="ARBA00023180"/>
    </source>
</evidence>
<keyword evidence="5" id="KW-0677">Repeat</keyword>
<evidence type="ECO:0000256" key="7">
    <source>
        <dbReference type="ARBA" id="ARBA00023136"/>
    </source>
</evidence>
<feature type="non-terminal residue" evidence="12">
    <location>
        <position position="1"/>
    </location>
</feature>
<dbReference type="SMART" id="SM00060">
    <property type="entry name" value="FN3"/>
    <property type="match status" value="1"/>
</dbReference>
<comment type="subcellular location">
    <subcellularLocation>
        <location evidence="1">Membrane</location>
        <topology evidence="1">Single-pass type I membrane protein</topology>
    </subcellularLocation>
</comment>
<protein>
    <recommendedName>
        <fullName evidence="11">Fibronectin type-III domain-containing protein</fullName>
    </recommendedName>
</protein>